<accession>A0A0E3SAK6</accession>
<dbReference type="OrthoDB" id="136020at2157"/>
<dbReference type="KEGG" id="mhor:MSHOH_1363"/>
<gene>
    <name evidence="1" type="ORF">MSHOH_1363</name>
</gene>
<name>A0A0E3SAK6_9EURY</name>
<dbReference type="EMBL" id="CP009516">
    <property type="protein sequence ID" value="AKB77846.1"/>
    <property type="molecule type" value="Genomic_DNA"/>
</dbReference>
<proteinExistence type="predicted"/>
<dbReference type="Proteomes" id="UP000033101">
    <property type="component" value="Chromosome"/>
</dbReference>
<dbReference type="GeneID" id="24830552"/>
<reference evidence="1 2" key="1">
    <citation type="submission" date="2014-07" db="EMBL/GenBank/DDBJ databases">
        <title>Methanogenic archaea and the global carbon cycle.</title>
        <authorList>
            <person name="Henriksen J.R."/>
            <person name="Luke J."/>
            <person name="Reinhart S."/>
            <person name="Benedict M.N."/>
            <person name="Youngblut N.D."/>
            <person name="Metcalf M.E."/>
            <person name="Whitaker R.J."/>
            <person name="Metcalf W.W."/>
        </authorList>
    </citation>
    <scope>NUCLEOTIDE SEQUENCE [LARGE SCALE GENOMIC DNA]</scope>
    <source>
        <strain evidence="1 2">HB-1</strain>
    </source>
</reference>
<protein>
    <submittedName>
        <fullName evidence="1">Uncharacterized protein</fullName>
    </submittedName>
</protein>
<evidence type="ECO:0000313" key="1">
    <source>
        <dbReference type="EMBL" id="AKB77846.1"/>
    </source>
</evidence>
<keyword evidence="2" id="KW-1185">Reference proteome</keyword>
<dbReference type="HOGENOM" id="CLU_1965561_0_0_2"/>
<sequence>MAVSEETKLANLNRLKAAIEEFEKNPSLDLVVELKELAKKRYPVTDEWILWHFEKGSPSFLSDSIRKEQTRLTIRLLNDVINEIHYKKLNNFSYKYLVNHIKWMITENSLRAPRCGARGLMWDEIKE</sequence>
<dbReference type="PATRIC" id="fig|1434110.4.peg.1698"/>
<evidence type="ECO:0000313" key="2">
    <source>
        <dbReference type="Proteomes" id="UP000033101"/>
    </source>
</evidence>
<dbReference type="RefSeq" id="WP_048138513.1">
    <property type="nucleotide sequence ID" value="NZ_BBCW01000038.1"/>
</dbReference>
<organism evidence="1 2">
    <name type="scientific">Methanosarcina horonobensis HB-1 = JCM 15518</name>
    <dbReference type="NCBI Taxonomy" id="1434110"/>
    <lineage>
        <taxon>Archaea</taxon>
        <taxon>Methanobacteriati</taxon>
        <taxon>Methanobacteriota</taxon>
        <taxon>Stenosarchaea group</taxon>
        <taxon>Methanomicrobia</taxon>
        <taxon>Methanosarcinales</taxon>
        <taxon>Methanosarcinaceae</taxon>
        <taxon>Methanosarcina</taxon>
    </lineage>
</organism>
<dbReference type="AlphaFoldDB" id="A0A0E3SAK6"/>